<evidence type="ECO:0000313" key="1">
    <source>
        <dbReference type="Proteomes" id="UP001652642"/>
    </source>
</evidence>
<name>A0A6J0UVQ9_9SAUR</name>
<reference evidence="2" key="1">
    <citation type="submission" date="2025-08" db="UniProtKB">
        <authorList>
            <consortium name="RefSeq"/>
        </authorList>
    </citation>
    <scope>IDENTIFICATION</scope>
</reference>
<sequence>MLAESFLTSIAYKAELQASHKCQGLEAIEAESWRNPLEEAEGNGDFHTESEKKAFTKMAVLSPDRQVSVQKPLPTKRFNHIPPSAPRHIPMKQQLCEKGLDLYRSWSGQSLYQNYPDLHIGGDHIAYHTCDSGCVMDQGCNEPSTGPVLWSRDILSQYSSINEPLQRLKAIKLSHGDECGERTITLHKEPLSNSMINNYMESKVQELYKLVLEEKLTQCGHHSLVSNWLVNNIGELSLDPHGGASKALLQSLAAFGLQNTSGGQSSEFATPNLQISPPLCKRKLSAVHSAL</sequence>
<dbReference type="RefSeq" id="XP_020663355.2">
    <property type="nucleotide sequence ID" value="XM_020807696.2"/>
</dbReference>
<keyword evidence="1" id="KW-1185">Reference proteome</keyword>
<dbReference type="PANTHER" id="PTHR14889:SF2">
    <property type="entry name" value="GENE 6377-RELATED"/>
    <property type="match status" value="1"/>
</dbReference>
<dbReference type="OrthoDB" id="8778600at2759"/>
<dbReference type="KEGG" id="pvt:110086636"/>
<organism evidence="1 2">
    <name type="scientific">Pogona vitticeps</name>
    <name type="common">central bearded dragon</name>
    <dbReference type="NCBI Taxonomy" id="103695"/>
    <lineage>
        <taxon>Eukaryota</taxon>
        <taxon>Metazoa</taxon>
        <taxon>Chordata</taxon>
        <taxon>Craniata</taxon>
        <taxon>Vertebrata</taxon>
        <taxon>Euteleostomi</taxon>
        <taxon>Lepidosauria</taxon>
        <taxon>Squamata</taxon>
        <taxon>Bifurcata</taxon>
        <taxon>Unidentata</taxon>
        <taxon>Episquamata</taxon>
        <taxon>Toxicofera</taxon>
        <taxon>Iguania</taxon>
        <taxon>Acrodonta</taxon>
        <taxon>Agamidae</taxon>
        <taxon>Amphibolurinae</taxon>
        <taxon>Pogona</taxon>
    </lineage>
</organism>
<accession>A0A6J0UVQ9</accession>
<dbReference type="GeneID" id="110086636"/>
<dbReference type="Pfam" id="PF15133">
    <property type="entry name" value="TASL"/>
    <property type="match status" value="1"/>
</dbReference>
<dbReference type="GO" id="GO:0034121">
    <property type="term" value="P:regulation of toll-like receptor signaling pathway"/>
    <property type="evidence" value="ECO:0007669"/>
    <property type="project" value="InterPro"/>
</dbReference>
<gene>
    <name evidence="2" type="primary">LOC110086636</name>
</gene>
<dbReference type="Proteomes" id="UP001652642">
    <property type="component" value="Chromosome 11"/>
</dbReference>
<dbReference type="AlphaFoldDB" id="A0A6J0UVQ9"/>
<protein>
    <submittedName>
        <fullName evidence="2">Uncharacterized protein</fullName>
    </submittedName>
</protein>
<dbReference type="InParanoid" id="A0A6J0UVQ9"/>
<evidence type="ECO:0000313" key="2">
    <source>
        <dbReference type="RefSeq" id="XP_020663355.2"/>
    </source>
</evidence>
<dbReference type="InterPro" id="IPR027869">
    <property type="entry name" value="TASL"/>
</dbReference>
<proteinExistence type="predicted"/>
<dbReference type="PANTHER" id="PTHR14889">
    <property type="entry name" value="RCG36411"/>
    <property type="match status" value="1"/>
</dbReference>